<accession>A0A1G6YE77</accession>
<proteinExistence type="predicted"/>
<sequence length="33" mass="3851">FYPEFNGMITFEQKDVYRGTFHQVAPIGGWLVC</sequence>
<keyword evidence="2" id="KW-1185">Reference proteome</keyword>
<name>A0A1G6YE77_9BACT</name>
<organism evidence="1 2">
    <name type="scientific">Algoriphagus faecimaris</name>
    <dbReference type="NCBI Taxonomy" id="686796"/>
    <lineage>
        <taxon>Bacteria</taxon>
        <taxon>Pseudomonadati</taxon>
        <taxon>Bacteroidota</taxon>
        <taxon>Cytophagia</taxon>
        <taxon>Cytophagales</taxon>
        <taxon>Cyclobacteriaceae</taxon>
        <taxon>Algoriphagus</taxon>
    </lineage>
</organism>
<gene>
    <name evidence="1" type="ORF">SAMN04488104_11041</name>
</gene>
<dbReference type="EMBL" id="FNAC01000104">
    <property type="protein sequence ID" value="SDD88699.1"/>
    <property type="molecule type" value="Genomic_DNA"/>
</dbReference>
<protein>
    <submittedName>
        <fullName evidence="1">Uncharacterized protein</fullName>
    </submittedName>
</protein>
<dbReference type="Proteomes" id="UP000199060">
    <property type="component" value="Unassembled WGS sequence"/>
</dbReference>
<dbReference type="AlphaFoldDB" id="A0A1G6YE77"/>
<feature type="non-terminal residue" evidence="1">
    <location>
        <position position="1"/>
    </location>
</feature>
<evidence type="ECO:0000313" key="2">
    <source>
        <dbReference type="Proteomes" id="UP000199060"/>
    </source>
</evidence>
<evidence type="ECO:0000313" key="1">
    <source>
        <dbReference type="EMBL" id="SDD88699.1"/>
    </source>
</evidence>
<reference evidence="2" key="1">
    <citation type="submission" date="2016-10" db="EMBL/GenBank/DDBJ databases">
        <authorList>
            <person name="Varghese N."/>
            <person name="Submissions S."/>
        </authorList>
    </citation>
    <scope>NUCLEOTIDE SEQUENCE [LARGE SCALE GENOMIC DNA]</scope>
    <source>
        <strain evidence="2">DSM 23095</strain>
    </source>
</reference>